<evidence type="ECO:0000256" key="3">
    <source>
        <dbReference type="ARBA" id="ARBA00013081"/>
    </source>
</evidence>
<dbReference type="GO" id="GO:0090141">
    <property type="term" value="P:positive regulation of mitochondrial fission"/>
    <property type="evidence" value="ECO:0007669"/>
    <property type="project" value="TreeGrafter"/>
</dbReference>
<organism evidence="14 15">
    <name type="scientific">Apolygus lucorum</name>
    <name type="common">Small green plant bug</name>
    <name type="synonym">Lygocoris lucorum</name>
    <dbReference type="NCBI Taxonomy" id="248454"/>
    <lineage>
        <taxon>Eukaryota</taxon>
        <taxon>Metazoa</taxon>
        <taxon>Ecdysozoa</taxon>
        <taxon>Arthropoda</taxon>
        <taxon>Hexapoda</taxon>
        <taxon>Insecta</taxon>
        <taxon>Pterygota</taxon>
        <taxon>Neoptera</taxon>
        <taxon>Paraneoptera</taxon>
        <taxon>Hemiptera</taxon>
        <taxon>Heteroptera</taxon>
        <taxon>Panheteroptera</taxon>
        <taxon>Cimicomorpha</taxon>
        <taxon>Miridae</taxon>
        <taxon>Mirini</taxon>
        <taxon>Apolygus</taxon>
    </lineage>
</organism>
<evidence type="ECO:0000256" key="1">
    <source>
        <dbReference type="ARBA" id="ARBA00004294"/>
    </source>
</evidence>
<comment type="caution">
    <text evidence="14">The sequence shown here is derived from an EMBL/GenBank/DDBJ whole genome shotgun (WGS) entry which is preliminary data.</text>
</comment>
<dbReference type="EC" id="3.1.3.16" evidence="3"/>
<dbReference type="Proteomes" id="UP000466442">
    <property type="component" value="Linkage Group LG5"/>
</dbReference>
<gene>
    <name evidence="14" type="ORF">GE061_013563</name>
</gene>
<protein>
    <recommendedName>
        <fullName evidence="8">Serine/threonine-protein phosphatase PGAM5, mitochondrial</fullName>
        <ecNumber evidence="3">3.1.3.16</ecNumber>
    </recommendedName>
    <alternativeName>
        <fullName evidence="10">Phosphoglycerate mutase family member 5 homolog</fullName>
    </alternativeName>
    <alternativeName>
        <fullName evidence="9">Serine/threonine-protein phosphatase Pgam5, mitochondrial</fullName>
    </alternativeName>
</protein>
<dbReference type="InterPro" id="IPR013078">
    <property type="entry name" value="His_Pase_superF_clade-1"/>
</dbReference>
<evidence type="ECO:0000256" key="2">
    <source>
        <dbReference type="ARBA" id="ARBA00006717"/>
    </source>
</evidence>
<keyword evidence="4" id="KW-1000">Mitochondrion outer membrane</keyword>
<dbReference type="SMART" id="SM00855">
    <property type="entry name" value="PGAM"/>
    <property type="match status" value="1"/>
</dbReference>
<sequence>MWSKCRMLVGVGVTVGTGLGIMHMKREEAYAQAVPSYQSPTWVRPTDCPYTTWDENWDRRGTLKKQPKTGGDGKDRVDAAKSSKATRHLILIRHGQYNLMGKEDKERMLTPLGREQAKGVGERLKQLNLPYSILINSTMTRAKETSDLISEVLGNKVPRKEQRLLEEGSPAMPEPRSSNYQKSEHSVFRDGARIEAAFRDLFYRPDSNMKEDSYEIVVCHANVIRYFVCRALQFPPEAWLRFSLKHCSITWFTIHGNGNISVRSVGDAGFLPPTRLTTS</sequence>
<comment type="function">
    <text evidence="6">Displays phosphatase activity for serine/threonine residues, and dephosphorylates and activates Pk92B kinase. Has apparently no phosphoglycerate mutase activity.</text>
</comment>
<evidence type="ECO:0000313" key="14">
    <source>
        <dbReference type="EMBL" id="KAF6210457.1"/>
    </source>
</evidence>
<name>A0A6A4JN32_APOLU</name>
<dbReference type="EMBL" id="WIXP02000005">
    <property type="protein sequence ID" value="KAF6210457.1"/>
    <property type="molecule type" value="Genomic_DNA"/>
</dbReference>
<proteinExistence type="inferred from homology"/>
<comment type="catalytic activity">
    <reaction evidence="12">
        <text>O-phospho-L-threonyl-[protein] + H2O = L-threonyl-[protein] + phosphate</text>
        <dbReference type="Rhea" id="RHEA:47004"/>
        <dbReference type="Rhea" id="RHEA-COMP:11060"/>
        <dbReference type="Rhea" id="RHEA-COMP:11605"/>
        <dbReference type="ChEBI" id="CHEBI:15377"/>
        <dbReference type="ChEBI" id="CHEBI:30013"/>
        <dbReference type="ChEBI" id="CHEBI:43474"/>
        <dbReference type="ChEBI" id="CHEBI:61977"/>
        <dbReference type="EC" id="3.1.3.16"/>
    </reaction>
</comment>
<keyword evidence="4" id="KW-0496">Mitochondrion</keyword>
<dbReference type="GO" id="GO:0005741">
    <property type="term" value="C:mitochondrial outer membrane"/>
    <property type="evidence" value="ECO:0007669"/>
    <property type="project" value="UniProtKB-SubCell"/>
</dbReference>
<comment type="subcellular location">
    <subcellularLocation>
        <location evidence="1">Mitochondrion outer membrane</location>
    </subcellularLocation>
</comment>
<feature type="compositionally biased region" description="Basic and acidic residues" evidence="13">
    <location>
        <begin position="71"/>
        <end position="81"/>
    </location>
</feature>
<dbReference type="Pfam" id="PF00300">
    <property type="entry name" value="His_Phos_1"/>
    <property type="match status" value="1"/>
</dbReference>
<evidence type="ECO:0000313" key="15">
    <source>
        <dbReference type="Proteomes" id="UP000466442"/>
    </source>
</evidence>
<comment type="similarity">
    <text evidence="2">Belongs to the phosphoglycerate mutase family. BPG-dependent PGAM subfamily.</text>
</comment>
<keyword evidence="15" id="KW-1185">Reference proteome</keyword>
<dbReference type="SUPFAM" id="SSF53254">
    <property type="entry name" value="Phosphoglycerate mutase-like"/>
    <property type="match status" value="1"/>
</dbReference>
<dbReference type="GO" id="GO:0004722">
    <property type="term" value="F:protein serine/threonine phosphatase activity"/>
    <property type="evidence" value="ECO:0007669"/>
    <property type="project" value="UniProtKB-EC"/>
</dbReference>
<dbReference type="AlphaFoldDB" id="A0A6A4JN32"/>
<comment type="subunit">
    <text evidence="7">Interacts with Pk92B/ASK1.</text>
</comment>
<dbReference type="Gene3D" id="3.40.50.1240">
    <property type="entry name" value="Phosphoglycerate mutase-like"/>
    <property type="match status" value="1"/>
</dbReference>
<evidence type="ECO:0000256" key="6">
    <source>
        <dbReference type="ARBA" id="ARBA00037234"/>
    </source>
</evidence>
<dbReference type="PANTHER" id="PTHR20935:SF0">
    <property type="entry name" value="SERINE_THREONINE-PROTEIN PHOSPHATASE PGAM5, MITOCHONDRIAL"/>
    <property type="match status" value="1"/>
</dbReference>
<evidence type="ECO:0000256" key="10">
    <source>
        <dbReference type="ARBA" id="ARBA00042520"/>
    </source>
</evidence>
<evidence type="ECO:0000256" key="12">
    <source>
        <dbReference type="ARBA" id="ARBA00048336"/>
    </source>
</evidence>
<feature type="region of interest" description="Disordered" evidence="13">
    <location>
        <begin position="59"/>
        <end position="81"/>
    </location>
</feature>
<dbReference type="OrthoDB" id="2118094at2759"/>
<dbReference type="InterPro" id="IPR051021">
    <property type="entry name" value="Mito_Ser/Thr_phosphatase"/>
</dbReference>
<dbReference type="PANTHER" id="PTHR20935">
    <property type="entry name" value="PHOSPHOGLYCERATE MUTASE-RELATED"/>
    <property type="match status" value="1"/>
</dbReference>
<evidence type="ECO:0000256" key="4">
    <source>
        <dbReference type="ARBA" id="ARBA00022787"/>
    </source>
</evidence>
<evidence type="ECO:0000256" key="5">
    <source>
        <dbReference type="ARBA" id="ARBA00022801"/>
    </source>
</evidence>
<dbReference type="CDD" id="cd07067">
    <property type="entry name" value="HP_PGM_like"/>
    <property type="match status" value="1"/>
</dbReference>
<evidence type="ECO:0000256" key="8">
    <source>
        <dbReference type="ARBA" id="ARBA00039765"/>
    </source>
</evidence>
<keyword evidence="4" id="KW-0472">Membrane</keyword>
<evidence type="ECO:0000256" key="9">
    <source>
        <dbReference type="ARBA" id="ARBA00040722"/>
    </source>
</evidence>
<keyword evidence="5" id="KW-0378">Hydrolase</keyword>
<reference evidence="14" key="1">
    <citation type="journal article" date="2021" name="Mol. Ecol. Resour.">
        <title>Apolygus lucorum genome provides insights into omnivorousness and mesophyll feeding.</title>
        <authorList>
            <person name="Liu Y."/>
            <person name="Liu H."/>
            <person name="Wang H."/>
            <person name="Huang T."/>
            <person name="Liu B."/>
            <person name="Yang B."/>
            <person name="Yin L."/>
            <person name="Li B."/>
            <person name="Zhang Y."/>
            <person name="Zhang S."/>
            <person name="Jiang F."/>
            <person name="Zhang X."/>
            <person name="Ren Y."/>
            <person name="Wang B."/>
            <person name="Wang S."/>
            <person name="Lu Y."/>
            <person name="Wu K."/>
            <person name="Fan W."/>
            <person name="Wang G."/>
        </authorList>
    </citation>
    <scope>NUCLEOTIDE SEQUENCE</scope>
    <source>
        <strain evidence="14">12Hb</strain>
    </source>
</reference>
<evidence type="ECO:0000256" key="7">
    <source>
        <dbReference type="ARBA" id="ARBA00038605"/>
    </source>
</evidence>
<dbReference type="InterPro" id="IPR029033">
    <property type="entry name" value="His_PPase_superfam"/>
</dbReference>
<evidence type="ECO:0000256" key="11">
    <source>
        <dbReference type="ARBA" id="ARBA00047761"/>
    </source>
</evidence>
<evidence type="ECO:0000256" key="13">
    <source>
        <dbReference type="SAM" id="MobiDB-lite"/>
    </source>
</evidence>
<comment type="catalytic activity">
    <reaction evidence="11">
        <text>O-phospho-L-seryl-[protein] + H2O = L-seryl-[protein] + phosphate</text>
        <dbReference type="Rhea" id="RHEA:20629"/>
        <dbReference type="Rhea" id="RHEA-COMP:9863"/>
        <dbReference type="Rhea" id="RHEA-COMP:11604"/>
        <dbReference type="ChEBI" id="CHEBI:15377"/>
        <dbReference type="ChEBI" id="CHEBI:29999"/>
        <dbReference type="ChEBI" id="CHEBI:43474"/>
        <dbReference type="ChEBI" id="CHEBI:83421"/>
        <dbReference type="EC" id="3.1.3.16"/>
    </reaction>
</comment>
<accession>A0A6A4JN32</accession>